<accession>A0A4Z2G3F0</accession>
<gene>
    <name evidence="2" type="ORF">EYF80_041712</name>
</gene>
<protein>
    <submittedName>
        <fullName evidence="2">Uncharacterized protein</fullName>
    </submittedName>
</protein>
<evidence type="ECO:0000313" key="2">
    <source>
        <dbReference type="EMBL" id="TNN48087.1"/>
    </source>
</evidence>
<dbReference type="EMBL" id="SRLO01000711">
    <property type="protein sequence ID" value="TNN48087.1"/>
    <property type="molecule type" value="Genomic_DNA"/>
</dbReference>
<dbReference type="Proteomes" id="UP000314294">
    <property type="component" value="Unassembled WGS sequence"/>
</dbReference>
<evidence type="ECO:0000313" key="3">
    <source>
        <dbReference type="Proteomes" id="UP000314294"/>
    </source>
</evidence>
<comment type="caution">
    <text evidence="2">The sequence shown here is derived from an EMBL/GenBank/DDBJ whole genome shotgun (WGS) entry which is preliminary data.</text>
</comment>
<proteinExistence type="predicted"/>
<name>A0A4Z2G3F0_9TELE</name>
<keyword evidence="3" id="KW-1185">Reference proteome</keyword>
<evidence type="ECO:0000256" key="1">
    <source>
        <dbReference type="SAM" id="MobiDB-lite"/>
    </source>
</evidence>
<feature type="compositionally biased region" description="Low complexity" evidence="1">
    <location>
        <begin position="1"/>
        <end position="10"/>
    </location>
</feature>
<dbReference type="AlphaFoldDB" id="A0A4Z2G3F0"/>
<reference evidence="2 3" key="1">
    <citation type="submission" date="2019-03" db="EMBL/GenBank/DDBJ databases">
        <title>First draft genome of Liparis tanakae, snailfish: a comprehensive survey of snailfish specific genes.</title>
        <authorList>
            <person name="Kim W."/>
            <person name="Song I."/>
            <person name="Jeong J.-H."/>
            <person name="Kim D."/>
            <person name="Kim S."/>
            <person name="Ryu S."/>
            <person name="Song J.Y."/>
            <person name="Lee S.K."/>
        </authorList>
    </citation>
    <scope>NUCLEOTIDE SEQUENCE [LARGE SCALE GENOMIC DNA]</scope>
    <source>
        <tissue evidence="2">Muscle</tissue>
    </source>
</reference>
<feature type="region of interest" description="Disordered" evidence="1">
    <location>
        <begin position="1"/>
        <end position="26"/>
    </location>
</feature>
<organism evidence="2 3">
    <name type="scientific">Liparis tanakae</name>
    <name type="common">Tanaka's snailfish</name>
    <dbReference type="NCBI Taxonomy" id="230148"/>
    <lineage>
        <taxon>Eukaryota</taxon>
        <taxon>Metazoa</taxon>
        <taxon>Chordata</taxon>
        <taxon>Craniata</taxon>
        <taxon>Vertebrata</taxon>
        <taxon>Euteleostomi</taxon>
        <taxon>Actinopterygii</taxon>
        <taxon>Neopterygii</taxon>
        <taxon>Teleostei</taxon>
        <taxon>Neoteleostei</taxon>
        <taxon>Acanthomorphata</taxon>
        <taxon>Eupercaria</taxon>
        <taxon>Perciformes</taxon>
        <taxon>Cottioidei</taxon>
        <taxon>Cottales</taxon>
        <taxon>Liparidae</taxon>
        <taxon>Liparis</taxon>
    </lineage>
</organism>
<sequence>MTPTRTPPNETTRKEMTPRTPSNTVTVPAAEYSSNRIILLCQELQKDELHQTRRQPACLGVN</sequence>